<dbReference type="Proteomes" id="UP000614058">
    <property type="component" value="Unassembled WGS sequence"/>
</dbReference>
<keyword evidence="2" id="KW-1185">Reference proteome</keyword>
<gene>
    <name evidence="1" type="ORF">JDW22_09240</name>
</gene>
<name>A0ABS1BU98_9NEIS</name>
<dbReference type="EMBL" id="JAEHNZ010000003">
    <property type="protein sequence ID" value="MBK0396749.1"/>
    <property type="molecule type" value="Genomic_DNA"/>
</dbReference>
<evidence type="ECO:0000313" key="2">
    <source>
        <dbReference type="Proteomes" id="UP000614058"/>
    </source>
</evidence>
<proteinExistence type="predicted"/>
<dbReference type="GeneID" id="84906003"/>
<sequence>MQIPFFRQIQNSSRILIAGCGGGYDLASGIPLHLYLQSLGKYTVLANLSFSQLAESGCEAVFPNCYLIDENAANLPYFPEKHIAEWLAGSGCRAPVYAFAKTGVRPLRDAYRHLREKHRLDTVILADGGTDSLMFGDEWATGTIVEDSLSVIAANAAGFEHRYLAAVGFGVEHDLDHYTLLQNMAELTRAQAFLGAQSITAQMPEGAGFLSLTEYLNHQSSHRSIVTNGIAAAMRGSFGDIHFSLRTEGCEQFVNPLMPLYWFFRLDKLAERLPFKEQVSDSETMQEYYRLYRIHRAIHGRRAGRRDLPI</sequence>
<accession>A0ABS1BU98</accession>
<dbReference type="Pfam" id="PF06626">
    <property type="entry name" value="DUF1152"/>
    <property type="match status" value="1"/>
</dbReference>
<evidence type="ECO:0000313" key="1">
    <source>
        <dbReference type="EMBL" id="MBK0396749.1"/>
    </source>
</evidence>
<dbReference type="InterPro" id="IPR010581">
    <property type="entry name" value="DUF1152"/>
</dbReference>
<protein>
    <submittedName>
        <fullName evidence="1">DUF1152 domain-containing protein</fullName>
    </submittedName>
</protein>
<reference evidence="1 2" key="1">
    <citation type="journal article" date="2021" name="Pathogens">
        <title>Isolation and Characterization of Kingella bonacorsii sp. nov., A Novel Kingella Species Detected in a Stable Periodontitis Subject.</title>
        <authorList>
            <person name="Antezack A."/>
            <person name="Boxberger M."/>
            <person name="Rolland C."/>
            <person name="Monnet-Corti V."/>
            <person name="La Scola B."/>
        </authorList>
    </citation>
    <scope>NUCLEOTIDE SEQUENCE [LARGE SCALE GENOMIC DNA]</scope>
    <source>
        <strain evidence="1 2">Marseille-Q4569</strain>
    </source>
</reference>
<organism evidence="1 2">
    <name type="scientific">Kingella bonacorsii</name>
    <dbReference type="NCBI Taxonomy" id="2796361"/>
    <lineage>
        <taxon>Bacteria</taxon>
        <taxon>Pseudomonadati</taxon>
        <taxon>Pseudomonadota</taxon>
        <taxon>Betaproteobacteria</taxon>
        <taxon>Neisseriales</taxon>
        <taxon>Neisseriaceae</taxon>
        <taxon>Kingella</taxon>
    </lineage>
</organism>
<comment type="caution">
    <text evidence="1">The sequence shown here is derived from an EMBL/GenBank/DDBJ whole genome shotgun (WGS) entry which is preliminary data.</text>
</comment>
<dbReference type="RefSeq" id="WP_003796942.1">
    <property type="nucleotide sequence ID" value="NZ_JAEHNZ010000003.1"/>
</dbReference>